<dbReference type="NCBIfam" id="NF008124">
    <property type="entry name" value="PRK10872.1"/>
    <property type="match status" value="1"/>
</dbReference>
<dbReference type="PANTHER" id="PTHR21262:SF31">
    <property type="entry name" value="GTP PYROPHOSPHOKINASE"/>
    <property type="match status" value="1"/>
</dbReference>
<dbReference type="Pfam" id="PF04607">
    <property type="entry name" value="RelA_SpoT"/>
    <property type="match status" value="1"/>
</dbReference>
<evidence type="ECO:0000259" key="8">
    <source>
        <dbReference type="PROSITE" id="PS51880"/>
    </source>
</evidence>
<organism evidence="9 10">
    <name type="scientific">BD1-7 clade bacterium</name>
    <dbReference type="NCBI Taxonomy" id="2029982"/>
    <lineage>
        <taxon>Bacteria</taxon>
        <taxon>Pseudomonadati</taxon>
        <taxon>Pseudomonadota</taxon>
        <taxon>Gammaproteobacteria</taxon>
        <taxon>Cellvibrionales</taxon>
        <taxon>Spongiibacteraceae</taxon>
        <taxon>BD1-7 clade</taxon>
    </lineage>
</organism>
<dbReference type="PROSITE" id="PS51671">
    <property type="entry name" value="ACT"/>
    <property type="match status" value="1"/>
</dbReference>
<dbReference type="InterPro" id="IPR012675">
    <property type="entry name" value="Beta-grasp_dom_sf"/>
</dbReference>
<dbReference type="GO" id="GO:0015969">
    <property type="term" value="P:guanosine tetraphosphate metabolic process"/>
    <property type="evidence" value="ECO:0007669"/>
    <property type="project" value="InterPro"/>
</dbReference>
<dbReference type="Gene3D" id="3.30.70.260">
    <property type="match status" value="1"/>
</dbReference>
<evidence type="ECO:0000256" key="2">
    <source>
        <dbReference type="ARBA" id="ARBA00025704"/>
    </source>
</evidence>
<evidence type="ECO:0000313" key="10">
    <source>
        <dbReference type="Proteomes" id="UP000434580"/>
    </source>
</evidence>
<dbReference type="NCBIfam" id="TIGR00691">
    <property type="entry name" value="spoT_relA"/>
    <property type="match status" value="1"/>
</dbReference>
<reference evidence="9 10" key="1">
    <citation type="submission" date="2019-11" db="EMBL/GenBank/DDBJ databases">
        <authorList>
            <person name="Holert J."/>
        </authorList>
    </citation>
    <scope>NUCLEOTIDE SEQUENCE [LARGE SCALE GENOMIC DNA]</scope>
    <source>
        <strain evidence="9">BC5_2</strain>
    </source>
</reference>
<dbReference type="SMART" id="SM00954">
    <property type="entry name" value="RelA_SpoT"/>
    <property type="match status" value="1"/>
</dbReference>
<dbReference type="GO" id="GO:0008893">
    <property type="term" value="F:guanosine-3',5'-bis(diphosphate) 3'-diphosphatase activity"/>
    <property type="evidence" value="ECO:0007669"/>
    <property type="project" value="TreeGrafter"/>
</dbReference>
<evidence type="ECO:0000313" key="9">
    <source>
        <dbReference type="EMBL" id="CAA0100286.1"/>
    </source>
</evidence>
<dbReference type="GO" id="GO:0005886">
    <property type="term" value="C:plasma membrane"/>
    <property type="evidence" value="ECO:0007669"/>
    <property type="project" value="TreeGrafter"/>
</dbReference>
<dbReference type="PANTHER" id="PTHR21262">
    <property type="entry name" value="GUANOSINE-3',5'-BIS DIPHOSPHATE 3'-PYROPHOSPHOHYDROLASE"/>
    <property type="match status" value="1"/>
</dbReference>
<dbReference type="Pfam" id="PF13291">
    <property type="entry name" value="ACT_4"/>
    <property type="match status" value="1"/>
</dbReference>
<protein>
    <recommendedName>
        <fullName evidence="1">GTP pyrophosphokinase</fullName>
    </recommendedName>
    <alternativeName>
        <fullName evidence="4">(p)ppGpp synthase</fullName>
    </alternativeName>
    <alternativeName>
        <fullName evidence="3">ATP:GTP 3'-pyrophosphotransferase</fullName>
    </alternativeName>
    <alternativeName>
        <fullName evidence="5">ppGpp synthase I</fullName>
    </alternativeName>
</protein>
<dbReference type="CDD" id="cd01668">
    <property type="entry name" value="TGS_RSH"/>
    <property type="match status" value="1"/>
</dbReference>
<dbReference type="InterPro" id="IPR045865">
    <property type="entry name" value="ACT-like_dom_sf"/>
</dbReference>
<evidence type="ECO:0000256" key="1">
    <source>
        <dbReference type="ARBA" id="ARBA00019852"/>
    </source>
</evidence>
<evidence type="ECO:0000256" key="4">
    <source>
        <dbReference type="ARBA" id="ARBA00032407"/>
    </source>
</evidence>
<proteinExistence type="inferred from homology"/>
<dbReference type="Pfam" id="PF19296">
    <property type="entry name" value="RelA_AH_RIS"/>
    <property type="match status" value="1"/>
</dbReference>
<dbReference type="SUPFAM" id="SSF81271">
    <property type="entry name" value="TGS-like"/>
    <property type="match status" value="1"/>
</dbReference>
<dbReference type="InterPro" id="IPR045600">
    <property type="entry name" value="RelA/SpoT_AH_RIS"/>
</dbReference>
<dbReference type="SUPFAM" id="SSF55021">
    <property type="entry name" value="ACT-like"/>
    <property type="match status" value="1"/>
</dbReference>
<dbReference type="Proteomes" id="UP000434580">
    <property type="component" value="Unassembled WGS sequence"/>
</dbReference>
<comment type="similarity">
    <text evidence="6">Belongs to the relA/spoT family.</text>
</comment>
<sequence>MVQVRDAYPLTEDGQVDIDGWLERLPDHGADVRSGALLKAAAECAMSVENTEKEGLNFWGEGYSRFLTGLEMAEILADLKLDQDTLAAAILYRSVRDGVLSLDAVINEFGDTVAHLIDGVLRMASISGSTAALTQNKVLGQKAAQSDHMRKMLVAMVDDVRMALIKLSERTCAIRAVKNNDERRYKVAKEVFEIYSPLAHRLGIGHIKWELEDLSFRYMEPEAYKRIAKQLDERRLDRQQFINDVTEQLTTELDGAHIDGEVFGRAKHIYSIWRKMQRKKIEFSEVYDIRAVRILVREVRDCYTVLGIIHTLWKAIPNEFDDYIALPKENGYRSLHTAVFGPGAKVLEVQIRTYDMHNEAEFGVCAHWQYKGADGASGTAGGYEDKIAWLKRVIDESDDPESLSSIASEWSQDAEQSQIYAFTPKGHVIELPHGATPLDFAYRVHTEIGHRCRGAKVNGRIVPLTYPLENGQQVDILTGREAEPSREWLRPTLGYLKTNRARAKVRYWFKQRDRDQNIQTGRVLLEREFKRLSLTSLDYKAVATQLKYDSVEDMYAAVGAGDLGTGIILRTAQELTNQSEVDQRQYELSSTWKSAKPSTRPPQSDSIRIAGTGNMLTTMASCCKAVPGDRIGGYVTLGRGVSIHRLDCGQLLHLQEKEPERIIEVSWGDEPSSTYPVDVSIEAYDRSGLLRDITALLANEKINVLAINTLSNMSNNTADMTVTVEITSIEWLSRMLAKIDQLPNVIRAYRSVGQ</sequence>
<dbReference type="InterPro" id="IPR012676">
    <property type="entry name" value="TGS-like"/>
</dbReference>
<dbReference type="AlphaFoldDB" id="A0A5S9P9X7"/>
<accession>A0A5S9P9X7</accession>
<dbReference type="Gene3D" id="3.10.20.30">
    <property type="match status" value="1"/>
</dbReference>
<dbReference type="SUPFAM" id="SSF109604">
    <property type="entry name" value="HD-domain/PDEase-like"/>
    <property type="match status" value="1"/>
</dbReference>
<dbReference type="SUPFAM" id="SSF81301">
    <property type="entry name" value="Nucleotidyltransferase"/>
    <property type="match status" value="1"/>
</dbReference>
<comment type="function">
    <text evidence="6">In eubacteria ppGpp (guanosine 3'-diphosphate 5'-diphosphate) is a mediator of the stringent response that coordinates a variety of cellular activities in response to changes in nutritional abundance.</text>
</comment>
<name>A0A5S9P9X7_9GAMM</name>
<dbReference type="OrthoDB" id="9805041at2"/>
<dbReference type="InterPro" id="IPR002912">
    <property type="entry name" value="ACT_dom"/>
</dbReference>
<gene>
    <name evidence="9" type="primary">relA</name>
    <name evidence="9" type="ORF">DPBNPPHM_03775</name>
</gene>
<evidence type="ECO:0000259" key="7">
    <source>
        <dbReference type="PROSITE" id="PS51671"/>
    </source>
</evidence>
<comment type="pathway">
    <text evidence="2">Purine metabolism.</text>
</comment>
<evidence type="ECO:0000256" key="3">
    <source>
        <dbReference type="ARBA" id="ARBA00029754"/>
    </source>
</evidence>
<dbReference type="FunFam" id="3.10.20.30:FF:000002">
    <property type="entry name" value="GTP pyrophosphokinase (RelA/SpoT)"/>
    <property type="match status" value="1"/>
</dbReference>
<keyword evidence="9" id="KW-0808">Transferase</keyword>
<dbReference type="InterPro" id="IPR033655">
    <property type="entry name" value="TGS_RelA/SpoT"/>
</dbReference>
<dbReference type="GO" id="GO:0015949">
    <property type="term" value="P:nucleobase-containing small molecule interconversion"/>
    <property type="evidence" value="ECO:0007669"/>
    <property type="project" value="UniProtKB-ARBA"/>
</dbReference>
<dbReference type="Gene3D" id="1.10.3210.10">
    <property type="entry name" value="Hypothetical protein af1432"/>
    <property type="match status" value="1"/>
</dbReference>
<dbReference type="InterPro" id="IPR004095">
    <property type="entry name" value="TGS"/>
</dbReference>
<dbReference type="GO" id="GO:0016301">
    <property type="term" value="F:kinase activity"/>
    <property type="evidence" value="ECO:0007669"/>
    <property type="project" value="UniProtKB-KW"/>
</dbReference>
<dbReference type="InterPro" id="IPR043519">
    <property type="entry name" value="NT_sf"/>
</dbReference>
<dbReference type="FunFam" id="3.30.460.10:FF:000001">
    <property type="entry name" value="GTP pyrophosphokinase RelA"/>
    <property type="match status" value="1"/>
</dbReference>
<keyword evidence="9" id="KW-0418">Kinase</keyword>
<dbReference type="CDD" id="cd04876">
    <property type="entry name" value="ACT_RelA-SpoT"/>
    <property type="match status" value="1"/>
</dbReference>
<evidence type="ECO:0000256" key="6">
    <source>
        <dbReference type="RuleBase" id="RU003847"/>
    </source>
</evidence>
<dbReference type="GO" id="GO:0008728">
    <property type="term" value="F:GTP diphosphokinase activity"/>
    <property type="evidence" value="ECO:0007669"/>
    <property type="project" value="TreeGrafter"/>
</dbReference>
<dbReference type="Pfam" id="PF13328">
    <property type="entry name" value="HD_4"/>
    <property type="match status" value="1"/>
</dbReference>
<evidence type="ECO:0000256" key="5">
    <source>
        <dbReference type="ARBA" id="ARBA00033308"/>
    </source>
</evidence>
<dbReference type="GO" id="GO:0042594">
    <property type="term" value="P:response to starvation"/>
    <property type="evidence" value="ECO:0007669"/>
    <property type="project" value="TreeGrafter"/>
</dbReference>
<dbReference type="Gene3D" id="3.30.460.10">
    <property type="entry name" value="Beta Polymerase, domain 2"/>
    <property type="match status" value="1"/>
</dbReference>
<dbReference type="Pfam" id="PF02824">
    <property type="entry name" value="TGS"/>
    <property type="match status" value="1"/>
</dbReference>
<dbReference type="PROSITE" id="PS51880">
    <property type="entry name" value="TGS"/>
    <property type="match status" value="1"/>
</dbReference>
<feature type="domain" description="TGS" evidence="8">
    <location>
        <begin position="417"/>
        <end position="478"/>
    </location>
</feature>
<dbReference type="EMBL" id="CACSII010000008">
    <property type="protein sequence ID" value="CAA0100286.1"/>
    <property type="molecule type" value="Genomic_DNA"/>
</dbReference>
<dbReference type="InterPro" id="IPR007685">
    <property type="entry name" value="RelA_SpoT"/>
</dbReference>
<dbReference type="CDD" id="cd05399">
    <property type="entry name" value="NT_Rel-Spo_like"/>
    <property type="match status" value="1"/>
</dbReference>
<feature type="domain" description="ACT" evidence="7">
    <location>
        <begin position="678"/>
        <end position="754"/>
    </location>
</feature>
<dbReference type="InterPro" id="IPR004811">
    <property type="entry name" value="RelA/Spo_fam"/>
</dbReference>